<evidence type="ECO:0000256" key="2">
    <source>
        <dbReference type="SAM" id="Phobius"/>
    </source>
</evidence>
<evidence type="ECO:0000256" key="1">
    <source>
        <dbReference type="PROSITE-ProRule" id="PRU01193"/>
    </source>
</evidence>
<dbReference type="PANTHER" id="PTHR12064:SF94">
    <property type="entry name" value="UNEXTENDED PROTEIN"/>
    <property type="match status" value="1"/>
</dbReference>
<dbReference type="Gene3D" id="3.10.580.10">
    <property type="entry name" value="CBS-domain"/>
    <property type="match status" value="1"/>
</dbReference>
<comment type="caution">
    <text evidence="4">The sequence shown here is derived from an EMBL/GenBank/DDBJ whole genome shotgun (WGS) entry which is preliminary data.</text>
</comment>
<dbReference type="InterPro" id="IPR046342">
    <property type="entry name" value="CBS_dom_sf"/>
</dbReference>
<dbReference type="Proteomes" id="UP001363151">
    <property type="component" value="Unassembled WGS sequence"/>
</dbReference>
<feature type="transmembrane region" description="Helical" evidence="2">
    <location>
        <begin position="62"/>
        <end position="82"/>
    </location>
</feature>
<dbReference type="InterPro" id="IPR002550">
    <property type="entry name" value="CNNM"/>
</dbReference>
<organism evidence="4 5">
    <name type="scientific">Aureococcus anophagefferens</name>
    <name type="common">Harmful bloom alga</name>
    <dbReference type="NCBI Taxonomy" id="44056"/>
    <lineage>
        <taxon>Eukaryota</taxon>
        <taxon>Sar</taxon>
        <taxon>Stramenopiles</taxon>
        <taxon>Ochrophyta</taxon>
        <taxon>Pelagophyceae</taxon>
        <taxon>Pelagomonadales</taxon>
        <taxon>Pelagomonadaceae</taxon>
        <taxon>Aureococcus</taxon>
    </lineage>
</organism>
<dbReference type="SUPFAM" id="SSF54631">
    <property type="entry name" value="CBS-domain pair"/>
    <property type="match status" value="1"/>
</dbReference>
<accession>A0ABR1FKJ9</accession>
<gene>
    <name evidence="4" type="ORF">SO694_00035053</name>
</gene>
<keyword evidence="5" id="KW-1185">Reference proteome</keyword>
<name>A0ABR1FKJ9_AURAN</name>
<feature type="domain" description="CNNM transmembrane" evidence="3">
    <location>
        <begin position="1"/>
        <end position="185"/>
    </location>
</feature>
<keyword evidence="1 2" id="KW-0812">Transmembrane</keyword>
<keyword evidence="1 2" id="KW-0472">Membrane</keyword>
<evidence type="ECO:0000259" key="3">
    <source>
        <dbReference type="PROSITE" id="PS51846"/>
    </source>
</evidence>
<protein>
    <recommendedName>
        <fullName evidence="3">CNNM transmembrane domain-containing protein</fullName>
    </recommendedName>
</protein>
<feature type="transmembrane region" description="Helical" evidence="2">
    <location>
        <begin position="88"/>
        <end position="106"/>
    </location>
</feature>
<dbReference type="PROSITE" id="PS51846">
    <property type="entry name" value="CNNM"/>
    <property type="match status" value="1"/>
</dbReference>
<dbReference type="Pfam" id="PF01595">
    <property type="entry name" value="CNNM"/>
    <property type="match status" value="1"/>
</dbReference>
<dbReference type="EMBL" id="JBBJCI010000367">
    <property type="protein sequence ID" value="KAK7232589.1"/>
    <property type="molecule type" value="Genomic_DNA"/>
</dbReference>
<feature type="transmembrane region" description="Helical" evidence="2">
    <location>
        <begin position="118"/>
        <end position="138"/>
    </location>
</feature>
<sequence>MNVVFLIIAAILVMLSGLFSGLNLGLMSFSDEDLRIIVEGSPDEQERRDAATIQPLRKTGNLLLCTLLLGNTLVNAMIAILLSDMTSGVVGGLVTTALIVVFGEIIPQSVCSRYALRIGARSVPLVWLFVGVCFAAAYPIAKLLDYVLGGEMSAVFTKNELKSLILLNVEDPKRQAQSGLTSEDGRILAGALTFKDRKVADVMTPLDSTFALPRNAVLSAATVAEILRSGHTRIPVVLPDDAAEVVALLYAKDLVGIGYERKIPLQQVLDSFRATERVHSVAATTTLGAAFDLCKSKRCHMRAVKNWPCLGVVTTEDILEELIQDEIVGDDDQLYDDAAASSQRPGLPRKNSMAYDPTLLLKELAGGPSGFEEHGDGIELAPRGSDTLFAGCVPGF</sequence>
<evidence type="ECO:0000313" key="5">
    <source>
        <dbReference type="Proteomes" id="UP001363151"/>
    </source>
</evidence>
<keyword evidence="1 2" id="KW-1133">Transmembrane helix</keyword>
<dbReference type="InterPro" id="IPR045095">
    <property type="entry name" value="ACDP"/>
</dbReference>
<dbReference type="PANTHER" id="PTHR12064">
    <property type="entry name" value="METAL TRANSPORTER CNNM"/>
    <property type="match status" value="1"/>
</dbReference>
<evidence type="ECO:0000313" key="4">
    <source>
        <dbReference type="EMBL" id="KAK7232589.1"/>
    </source>
</evidence>
<feature type="transmembrane region" description="Helical" evidence="2">
    <location>
        <begin position="6"/>
        <end position="26"/>
    </location>
</feature>
<proteinExistence type="predicted"/>
<reference evidence="4 5" key="1">
    <citation type="submission" date="2024-03" db="EMBL/GenBank/DDBJ databases">
        <title>Aureococcus anophagefferens CCMP1851 and Kratosvirus quantuckense: Draft genome of a second virus-susceptible host strain in the model system.</title>
        <authorList>
            <person name="Chase E."/>
            <person name="Truchon A.R."/>
            <person name="Schepens W."/>
            <person name="Wilhelm S.W."/>
        </authorList>
    </citation>
    <scope>NUCLEOTIDE SEQUENCE [LARGE SCALE GENOMIC DNA]</scope>
    <source>
        <strain evidence="4 5">CCMP1851</strain>
    </source>
</reference>